<reference evidence="2 3" key="1">
    <citation type="submission" date="2023-06" db="EMBL/GenBank/DDBJ databases">
        <authorList>
            <person name="Zeman M."/>
            <person name="Kubasova T."/>
            <person name="Jahodarova E."/>
            <person name="Nykrynova M."/>
            <person name="Rychlik I."/>
        </authorList>
    </citation>
    <scope>NUCLEOTIDE SEQUENCE [LARGE SCALE GENOMIC DNA]</scope>
    <source>
        <strain evidence="2 3">ET4</strain>
    </source>
</reference>
<evidence type="ECO:0008006" key="4">
    <source>
        <dbReference type="Google" id="ProtNLM"/>
    </source>
</evidence>
<dbReference type="InterPro" id="IPR036737">
    <property type="entry name" value="OmpA-like_sf"/>
</dbReference>
<evidence type="ECO:0000256" key="1">
    <source>
        <dbReference type="SAM" id="SignalP"/>
    </source>
</evidence>
<dbReference type="Proteomes" id="UP001228403">
    <property type="component" value="Unassembled WGS sequence"/>
</dbReference>
<dbReference type="Gene3D" id="1.25.40.10">
    <property type="entry name" value="Tetratricopeptide repeat domain"/>
    <property type="match status" value="1"/>
</dbReference>
<dbReference type="Gene3D" id="3.30.1330.60">
    <property type="entry name" value="OmpA-like domain"/>
    <property type="match status" value="1"/>
</dbReference>
<dbReference type="SUPFAM" id="SSF48452">
    <property type="entry name" value="TPR-like"/>
    <property type="match status" value="1"/>
</dbReference>
<evidence type="ECO:0000313" key="3">
    <source>
        <dbReference type="Proteomes" id="UP001228403"/>
    </source>
</evidence>
<gene>
    <name evidence="2" type="ORF">QUW02_00695</name>
</gene>
<name>A0ABT7U1Q6_9BACE</name>
<keyword evidence="1" id="KW-0732">Signal</keyword>
<dbReference type="EMBL" id="JAUDCF010000001">
    <property type="protein sequence ID" value="MDM8144459.1"/>
    <property type="molecule type" value="Genomic_DNA"/>
</dbReference>
<feature type="signal peptide" evidence="1">
    <location>
        <begin position="1"/>
        <end position="31"/>
    </location>
</feature>
<keyword evidence="3" id="KW-1185">Reference proteome</keyword>
<proteinExistence type="predicted"/>
<reference evidence="3" key="2">
    <citation type="submission" date="2023-07" db="EMBL/GenBank/DDBJ databases">
        <title>Identification and characterization of horizontal gene transfer across gut microbiota members of farm animals based on homology search.</title>
        <authorList>
            <person name="Schwarzerova J."/>
            <person name="Nykrynova M."/>
            <person name="Jureckova K."/>
            <person name="Cejkova D."/>
            <person name="Rychlik I."/>
        </authorList>
    </citation>
    <scope>NUCLEOTIDE SEQUENCE [LARGE SCALE GENOMIC DNA]</scope>
    <source>
        <strain evidence="3">ET4</strain>
    </source>
</reference>
<accession>A0ABT7U1Q6</accession>
<sequence length="467" mass="52689">MKIKILQDKKFWFAVPAVLGMLLAGGGSLQAAPVTVPVKAAGVGEHLVDSLQMEWVDSTRLRVDFALTVGDVRITTDDRLFVMPRLVATADSQSYALPIVEFAGKRNRKYFDRQAALEHRERTGIYAVGDTVRFSQVIEVEPWMRDADLRLELQRDFEDCCCLTQLPAQVLGQTRYMRPTFNPVVPWISVAEKIAVREPVLVPMSEYKPFNPNVPLRKMKDALYVHFKVSKWDLLPEFRNNSETLGRILDMVKRIEADTLSSVARIRIIGLASPEGPLAFNNKLSRNRARVLKEYLVNHGVSLPDSIYELVAGGEAWADLRDVIAESDLDGRDELLRIVDETKDPNRREALIRKHNGGKSFEYLRQHVFADQRNSGYIQVYYEAVPDIAARKINRANELIAAGKSDEAVELLTPVQDDRKWNTLGSALYLSGKKNEALDCFRKAVATGNEGARQNLEALEKLMGIKH</sequence>
<evidence type="ECO:0000313" key="2">
    <source>
        <dbReference type="EMBL" id="MDM8144459.1"/>
    </source>
</evidence>
<dbReference type="SUPFAM" id="SSF103088">
    <property type="entry name" value="OmpA-like"/>
    <property type="match status" value="1"/>
</dbReference>
<dbReference type="InterPro" id="IPR011990">
    <property type="entry name" value="TPR-like_helical_dom_sf"/>
</dbReference>
<feature type="chain" id="PRO_5045723036" description="DUF3868 domain-containing protein" evidence="1">
    <location>
        <begin position="32"/>
        <end position="467"/>
    </location>
</feature>
<protein>
    <recommendedName>
        <fullName evidence="4">DUF3868 domain-containing protein</fullName>
    </recommendedName>
</protein>
<organism evidence="2 3">
    <name type="scientific">Bacteroides eggerthii</name>
    <dbReference type="NCBI Taxonomy" id="28111"/>
    <lineage>
        <taxon>Bacteria</taxon>
        <taxon>Pseudomonadati</taxon>
        <taxon>Bacteroidota</taxon>
        <taxon>Bacteroidia</taxon>
        <taxon>Bacteroidales</taxon>
        <taxon>Bacteroidaceae</taxon>
        <taxon>Bacteroides</taxon>
    </lineage>
</organism>
<comment type="caution">
    <text evidence="2">The sequence shown here is derived from an EMBL/GenBank/DDBJ whole genome shotgun (WGS) entry which is preliminary data.</text>
</comment>